<dbReference type="InterPro" id="IPR012348">
    <property type="entry name" value="RNR-like"/>
</dbReference>
<accession>A0A0N7ABK4</accession>
<dbReference type="SUPFAM" id="SSF47240">
    <property type="entry name" value="Ferritin-like"/>
    <property type="match status" value="1"/>
</dbReference>
<evidence type="ECO:0000256" key="1">
    <source>
        <dbReference type="ARBA" id="ARBA00009303"/>
    </source>
</evidence>
<dbReference type="AlphaFoldDB" id="A0A0N7ABK4"/>
<dbReference type="GO" id="GO:0009263">
    <property type="term" value="P:deoxyribonucleotide biosynthetic process"/>
    <property type="evidence" value="ECO:0007669"/>
    <property type="project" value="InterPro"/>
</dbReference>
<sequence length="330" mass="38201">MTKKENDENEIIEPLLDPKEIRLVLFPIKYHDMWQMYKQAECSFWTAEEVDLLADLYDWNSLTPNERYFISHILAFFAASDGIVNMNLVERFSDEVTIYEAKCFYGFQVVIENIHSEMYSLLIDTYISDPDEKNHLFNAINTIPSIKKKADWALKWIKDKKSTFATRVVAFACVEGIFFSGAFASIFWLKKRGLMPGLSFSNELISRDEGLHCEFACLLNSYLVKKCDKIKDIVAEAVKIEQEFLSESLPVNLIGMNCKLMCNYIEFVADRLLINLGEDKIYNTPNPFDFMENISLVGKTNFFDKKESQYQKAFVGIENGNDSFRTDADF</sequence>
<dbReference type="GO" id="GO:0005829">
    <property type="term" value="C:cytosol"/>
    <property type="evidence" value="ECO:0007669"/>
    <property type="project" value="TreeGrafter"/>
</dbReference>
<proteinExistence type="evidence at transcript level"/>
<keyword evidence="2" id="KW-0812">Transmembrane</keyword>
<dbReference type="InterPro" id="IPR009078">
    <property type="entry name" value="Ferritin-like_SF"/>
</dbReference>
<dbReference type="CDD" id="cd01049">
    <property type="entry name" value="RNRR2"/>
    <property type="match status" value="1"/>
</dbReference>
<evidence type="ECO:0000256" key="2">
    <source>
        <dbReference type="SAM" id="Phobius"/>
    </source>
</evidence>
<dbReference type="EMBL" id="KJ210743">
    <property type="protein sequence ID" value="AJA32471.1"/>
    <property type="molecule type" value="mRNA"/>
</dbReference>
<keyword evidence="2" id="KW-0472">Membrane</keyword>
<dbReference type="PROSITE" id="PS00368">
    <property type="entry name" value="RIBORED_SMALL"/>
    <property type="match status" value="1"/>
</dbReference>
<dbReference type="Pfam" id="PF00268">
    <property type="entry name" value="Ribonuc_red_sm"/>
    <property type="match status" value="1"/>
</dbReference>
<comment type="similarity">
    <text evidence="1">Belongs to the ribonucleoside diphosphate reductase small chain family.</text>
</comment>
<dbReference type="InterPro" id="IPR030475">
    <property type="entry name" value="RNR_small_AS"/>
</dbReference>
<reference evidence="3" key="1">
    <citation type="journal article" date="2015" name="Parasitol. Res.">
        <title>Morphological and molecular characterization of Nosema pernyi, a microsporidian parasite in Antheraea pernyi.</title>
        <authorList>
            <person name="Wang Y."/>
            <person name="Liu W."/>
            <person name="Jiang Y."/>
            <person name="Huang L."/>
            <person name="Irfan M."/>
            <person name="Shi S."/>
            <person name="Yang R."/>
            <person name="Qin L."/>
        </authorList>
    </citation>
    <scope>NUCLEOTIDE SEQUENCE</scope>
</reference>
<evidence type="ECO:0000313" key="3">
    <source>
        <dbReference type="EMBL" id="AJA32471.1"/>
    </source>
</evidence>
<organism evidence="3">
    <name type="scientific">Nosema pernyi</name>
    <dbReference type="NCBI Taxonomy" id="1112939"/>
    <lineage>
        <taxon>Eukaryota</taxon>
        <taxon>Fungi</taxon>
        <taxon>Fungi incertae sedis</taxon>
        <taxon>Microsporidia</taxon>
        <taxon>Nosematidae</taxon>
        <taxon>Nosema</taxon>
    </lineage>
</organism>
<keyword evidence="2" id="KW-1133">Transmembrane helix</keyword>
<dbReference type="PANTHER" id="PTHR23409:SF18">
    <property type="entry name" value="RIBONUCLEOSIDE-DIPHOSPHATE REDUCTASE SUBUNIT M2"/>
    <property type="match status" value="1"/>
</dbReference>
<feature type="transmembrane region" description="Helical" evidence="2">
    <location>
        <begin position="168"/>
        <end position="189"/>
    </location>
</feature>
<dbReference type="PANTHER" id="PTHR23409">
    <property type="entry name" value="RIBONUCLEOSIDE-DIPHOSPHATE REDUCTASE SMALL CHAIN"/>
    <property type="match status" value="1"/>
</dbReference>
<protein>
    <submittedName>
        <fullName evidence="3">Ribonucleoside-diphosphate reductase small chain</fullName>
    </submittedName>
</protein>
<dbReference type="Gene3D" id="1.10.620.20">
    <property type="entry name" value="Ribonucleotide Reductase, subunit A"/>
    <property type="match status" value="1"/>
</dbReference>
<name>A0A0N7ABK4_9MICR</name>
<dbReference type="InterPro" id="IPR000358">
    <property type="entry name" value="RNR_small_fam"/>
</dbReference>
<dbReference type="InterPro" id="IPR033909">
    <property type="entry name" value="RNR_small"/>
</dbReference>
<dbReference type="GO" id="GO:0004748">
    <property type="term" value="F:ribonucleoside-diphosphate reductase activity, thioredoxin disulfide as acceptor"/>
    <property type="evidence" value="ECO:0007669"/>
    <property type="project" value="TreeGrafter"/>
</dbReference>